<dbReference type="Proteomes" id="UP001283361">
    <property type="component" value="Unassembled WGS sequence"/>
</dbReference>
<reference evidence="1" key="1">
    <citation type="journal article" date="2023" name="G3 (Bethesda)">
        <title>A reference genome for the long-term kleptoplast-retaining sea slug Elysia crispata morphotype clarki.</title>
        <authorList>
            <person name="Eastman K.E."/>
            <person name="Pendleton A.L."/>
            <person name="Shaikh M.A."/>
            <person name="Suttiyut T."/>
            <person name="Ogas R."/>
            <person name="Tomko P."/>
            <person name="Gavelis G."/>
            <person name="Widhalm J.R."/>
            <person name="Wisecaver J.H."/>
        </authorList>
    </citation>
    <scope>NUCLEOTIDE SEQUENCE</scope>
    <source>
        <strain evidence="1">ECLA1</strain>
    </source>
</reference>
<protein>
    <submittedName>
        <fullName evidence="1">Uncharacterized protein</fullName>
    </submittedName>
</protein>
<keyword evidence="2" id="KW-1185">Reference proteome</keyword>
<accession>A0AAE0ZS50</accession>
<evidence type="ECO:0000313" key="1">
    <source>
        <dbReference type="EMBL" id="KAK3774036.1"/>
    </source>
</evidence>
<comment type="caution">
    <text evidence="1">The sequence shown here is derived from an EMBL/GenBank/DDBJ whole genome shotgun (WGS) entry which is preliminary data.</text>
</comment>
<dbReference type="AlphaFoldDB" id="A0AAE0ZS50"/>
<organism evidence="1 2">
    <name type="scientific">Elysia crispata</name>
    <name type="common">lettuce slug</name>
    <dbReference type="NCBI Taxonomy" id="231223"/>
    <lineage>
        <taxon>Eukaryota</taxon>
        <taxon>Metazoa</taxon>
        <taxon>Spiralia</taxon>
        <taxon>Lophotrochozoa</taxon>
        <taxon>Mollusca</taxon>
        <taxon>Gastropoda</taxon>
        <taxon>Heterobranchia</taxon>
        <taxon>Euthyneura</taxon>
        <taxon>Panpulmonata</taxon>
        <taxon>Sacoglossa</taxon>
        <taxon>Placobranchoidea</taxon>
        <taxon>Plakobranchidae</taxon>
        <taxon>Elysia</taxon>
    </lineage>
</organism>
<name>A0AAE0ZS50_9GAST</name>
<gene>
    <name evidence="1" type="ORF">RRG08_030118</name>
</gene>
<sequence length="66" mass="7213">MKPIILILGYTNGYLREMATRVVRRAAAAEASVSVVLGLRPPLVHHQTDRVLVGIDTGCPARYVLI</sequence>
<dbReference type="EMBL" id="JAWDGP010003469">
    <property type="protein sequence ID" value="KAK3774036.1"/>
    <property type="molecule type" value="Genomic_DNA"/>
</dbReference>
<evidence type="ECO:0000313" key="2">
    <source>
        <dbReference type="Proteomes" id="UP001283361"/>
    </source>
</evidence>
<proteinExistence type="predicted"/>